<reference evidence="3" key="2">
    <citation type="submission" date="2021-11" db="EMBL/GenBank/DDBJ databases">
        <authorList>
            <consortium name="Genoscope - CEA"/>
            <person name="William W."/>
        </authorList>
    </citation>
    <scope>NUCLEOTIDE SEQUENCE</scope>
</reference>
<dbReference type="Proteomes" id="UP000789595">
    <property type="component" value="Unassembled WGS sequence"/>
</dbReference>
<feature type="region of interest" description="Disordered" evidence="1">
    <location>
        <begin position="168"/>
        <end position="193"/>
    </location>
</feature>
<evidence type="ECO:0000313" key="3">
    <source>
        <dbReference type="EMBL" id="CAH0373273.1"/>
    </source>
</evidence>
<evidence type="ECO:0008006" key="5">
    <source>
        <dbReference type="Google" id="ProtNLM"/>
    </source>
</evidence>
<name>A0A7S4A6S2_9STRA</name>
<feature type="region of interest" description="Disordered" evidence="1">
    <location>
        <begin position="339"/>
        <end position="391"/>
    </location>
</feature>
<reference evidence="2" key="1">
    <citation type="submission" date="2021-01" db="EMBL/GenBank/DDBJ databases">
        <authorList>
            <person name="Corre E."/>
            <person name="Pelletier E."/>
            <person name="Niang G."/>
            <person name="Scheremetjew M."/>
            <person name="Finn R."/>
            <person name="Kale V."/>
            <person name="Holt S."/>
            <person name="Cochrane G."/>
            <person name="Meng A."/>
            <person name="Brown T."/>
            <person name="Cohen L."/>
        </authorList>
    </citation>
    <scope>NUCLEOTIDE SEQUENCE</scope>
    <source>
        <strain evidence="2">CCMP1756</strain>
    </source>
</reference>
<gene>
    <name evidence="2" type="ORF">PCAL00307_LOCUS20809</name>
    <name evidence="3" type="ORF">PECAL_4P04570</name>
</gene>
<dbReference type="Gene3D" id="1.10.8.10">
    <property type="entry name" value="DNA helicase RuvA subunit, C-terminal domain"/>
    <property type="match status" value="1"/>
</dbReference>
<dbReference type="OrthoDB" id="5577209at2759"/>
<protein>
    <recommendedName>
        <fullName evidence="5">CUE domain-containing protein</fullName>
    </recommendedName>
</protein>
<proteinExistence type="predicted"/>
<sequence length="391" mass="42491">MPLRPFAPSDNDAARPDAVAALAALLKKRDAKASPDVDAFLDSYLAHRSQRESDALRPLDERVLTVLARHKLSAPRLVGCARVFRERSPALCGAVVREAPCVDELAAFAPILARHLDKDAADVLAFLAACDRRIAGALVSGDDAPLLAKAAESGFDDLVDVLAKARMPDVDDDDDAPAVQPPPPPRPKEEADLMSRVESGVQAVKGILGDAYGDGYLAACLAALDLNPERVVEALLDNNPPAAVSHLSPQLAKIATVRGDNRRTGDINENEAKRQQKARLRALEKQEAEDQQLRNAVYDDDYDDRYDGLQEPTILTGDQDAVRRANALVRADEEEEAYWASQRNANSSKSAAPAPAPKKELTAKQIALQRRRKTKNKGAQHHQKDRAARKV</sequence>
<dbReference type="AlphaFoldDB" id="A0A7S4A6S2"/>
<evidence type="ECO:0000313" key="4">
    <source>
        <dbReference type="Proteomes" id="UP000789595"/>
    </source>
</evidence>
<evidence type="ECO:0000256" key="1">
    <source>
        <dbReference type="SAM" id="MobiDB-lite"/>
    </source>
</evidence>
<evidence type="ECO:0000313" key="2">
    <source>
        <dbReference type="EMBL" id="CAE0705360.1"/>
    </source>
</evidence>
<dbReference type="EMBL" id="CAKKNE010000004">
    <property type="protein sequence ID" value="CAH0373273.1"/>
    <property type="molecule type" value="Genomic_DNA"/>
</dbReference>
<organism evidence="2">
    <name type="scientific">Pelagomonas calceolata</name>
    <dbReference type="NCBI Taxonomy" id="35677"/>
    <lineage>
        <taxon>Eukaryota</taxon>
        <taxon>Sar</taxon>
        <taxon>Stramenopiles</taxon>
        <taxon>Ochrophyta</taxon>
        <taxon>Pelagophyceae</taxon>
        <taxon>Pelagomonadales</taxon>
        <taxon>Pelagomonadaceae</taxon>
        <taxon>Pelagomonas</taxon>
    </lineage>
</organism>
<feature type="compositionally biased region" description="Low complexity" evidence="1">
    <location>
        <begin position="344"/>
        <end position="353"/>
    </location>
</feature>
<keyword evidence="4" id="KW-1185">Reference proteome</keyword>
<accession>A0A7S4A6S2</accession>
<dbReference type="EMBL" id="HBIW01024112">
    <property type="protein sequence ID" value="CAE0705360.1"/>
    <property type="molecule type" value="Transcribed_RNA"/>
</dbReference>
<feature type="compositionally biased region" description="Basic residues" evidence="1">
    <location>
        <begin position="369"/>
        <end position="384"/>
    </location>
</feature>